<evidence type="ECO:0000313" key="2">
    <source>
        <dbReference type="Proteomes" id="UP000036681"/>
    </source>
</evidence>
<organism evidence="2 3">
    <name type="scientific">Ascaris lumbricoides</name>
    <name type="common">Giant roundworm</name>
    <dbReference type="NCBI Taxonomy" id="6252"/>
    <lineage>
        <taxon>Eukaryota</taxon>
        <taxon>Metazoa</taxon>
        <taxon>Ecdysozoa</taxon>
        <taxon>Nematoda</taxon>
        <taxon>Chromadorea</taxon>
        <taxon>Rhabditida</taxon>
        <taxon>Spirurina</taxon>
        <taxon>Ascaridomorpha</taxon>
        <taxon>Ascaridoidea</taxon>
        <taxon>Ascarididae</taxon>
        <taxon>Ascaris</taxon>
    </lineage>
</organism>
<reference evidence="3" key="1">
    <citation type="submission" date="2017-02" db="UniProtKB">
        <authorList>
            <consortium name="WormBaseParasite"/>
        </authorList>
    </citation>
    <scope>IDENTIFICATION</scope>
</reference>
<dbReference type="PROSITE" id="PS51481">
    <property type="entry name" value="DHAK"/>
    <property type="match status" value="1"/>
</dbReference>
<keyword evidence="2" id="KW-1185">Reference proteome</keyword>
<dbReference type="InterPro" id="IPR004006">
    <property type="entry name" value="DhaK_dom"/>
</dbReference>
<dbReference type="Gene3D" id="3.40.50.10440">
    <property type="entry name" value="Dihydroxyacetone kinase, domain 1"/>
    <property type="match status" value="1"/>
</dbReference>
<accession>A0A0M3I6B0</accession>
<sequence>MRAIFAHLCRYIIEKPKYPYLFLVSRRMAATKKFVNSSDTAVDDSIRGLISANANLNVLESCKRVVFRSDLRECNRRNVMLVAGGGSGHEPFAAVECFHSLIDNKRLF</sequence>
<dbReference type="WBParaSite" id="ALUE_0001256001-mRNA-1">
    <property type="protein sequence ID" value="ALUE_0001256001-mRNA-1"/>
    <property type="gene ID" value="ALUE_0001256001"/>
</dbReference>
<dbReference type="GO" id="GO:0004371">
    <property type="term" value="F:glycerone kinase activity"/>
    <property type="evidence" value="ECO:0007669"/>
    <property type="project" value="InterPro"/>
</dbReference>
<feature type="domain" description="DhaK" evidence="1">
    <location>
        <begin position="37"/>
        <end position="108"/>
    </location>
</feature>
<dbReference type="AlphaFoldDB" id="A0A0M3I6B0"/>
<dbReference type="GO" id="GO:0006071">
    <property type="term" value="P:glycerol metabolic process"/>
    <property type="evidence" value="ECO:0007669"/>
    <property type="project" value="InterPro"/>
</dbReference>
<proteinExistence type="predicted"/>
<dbReference type="Proteomes" id="UP000036681">
    <property type="component" value="Unplaced"/>
</dbReference>
<evidence type="ECO:0000313" key="3">
    <source>
        <dbReference type="WBParaSite" id="ALUE_0001256001-mRNA-1"/>
    </source>
</evidence>
<evidence type="ECO:0000259" key="1">
    <source>
        <dbReference type="PROSITE" id="PS51481"/>
    </source>
</evidence>
<dbReference type="SUPFAM" id="SSF82549">
    <property type="entry name" value="DAK1/DegV-like"/>
    <property type="match status" value="1"/>
</dbReference>
<protein>
    <submittedName>
        <fullName evidence="3">DhaK domain-containing protein</fullName>
    </submittedName>
</protein>
<name>A0A0M3I6B0_ASCLU</name>